<dbReference type="HOGENOM" id="CLU_000288_57_19_1"/>
<dbReference type="InterPro" id="IPR019775">
    <property type="entry name" value="WD40_repeat_CS"/>
</dbReference>
<keyword evidence="6" id="KW-1185">Reference proteome</keyword>
<gene>
    <name evidence="5" type="ORF">M408DRAFT_83148</name>
</gene>
<sequence>DGISDVAYSPDGKHIVSGSEDSTLRIWDAVTGAPIGKPLKGHTGRVSCVAYSPDGQYIASGSWDYTIRIWNAATGVLVADRPTGHANIIITSSLPDIQVAASNSTDYKSPAWDTQETPNISAPLGRSSPSTDILDKHSSGSYGPSTVSGIALDPESMDSDGWVRCDGGNLLWVPEDCREGVTSPAIMALSSEHRQRCVRLDLSNFKYGTEWTDVYKNT</sequence>
<dbReference type="Gene3D" id="2.130.10.10">
    <property type="entry name" value="YVTN repeat-like/Quinoprotein amine dehydrogenase"/>
    <property type="match status" value="1"/>
</dbReference>
<dbReference type="STRING" id="933852.A0A0C2WQ06"/>
<dbReference type="PROSITE" id="PS50294">
    <property type="entry name" value="WD_REPEATS_REGION"/>
    <property type="match status" value="2"/>
</dbReference>
<feature type="non-terminal residue" evidence="5">
    <location>
        <position position="1"/>
    </location>
</feature>
<evidence type="ECO:0000313" key="6">
    <source>
        <dbReference type="Proteomes" id="UP000054097"/>
    </source>
</evidence>
<dbReference type="GO" id="GO:0005634">
    <property type="term" value="C:nucleus"/>
    <property type="evidence" value="ECO:0007669"/>
    <property type="project" value="TreeGrafter"/>
</dbReference>
<feature type="region of interest" description="Disordered" evidence="4">
    <location>
        <begin position="107"/>
        <end position="150"/>
    </location>
</feature>
<evidence type="ECO:0000256" key="3">
    <source>
        <dbReference type="PROSITE-ProRule" id="PRU00221"/>
    </source>
</evidence>
<feature type="repeat" description="WD" evidence="3">
    <location>
        <begin position="1"/>
        <end position="37"/>
    </location>
</feature>
<keyword evidence="2" id="KW-0677">Repeat</keyword>
<dbReference type="OrthoDB" id="6262491at2759"/>
<dbReference type="PROSITE" id="PS50082">
    <property type="entry name" value="WD_REPEATS_2"/>
    <property type="match status" value="2"/>
</dbReference>
<keyword evidence="1 3" id="KW-0853">WD repeat</keyword>
<dbReference type="InterPro" id="IPR036322">
    <property type="entry name" value="WD40_repeat_dom_sf"/>
</dbReference>
<evidence type="ECO:0000256" key="4">
    <source>
        <dbReference type="SAM" id="MobiDB-lite"/>
    </source>
</evidence>
<dbReference type="PRINTS" id="PR00320">
    <property type="entry name" value="GPROTEINBRPT"/>
</dbReference>
<proteinExistence type="predicted"/>
<accession>A0A0C2WQ06</accession>
<dbReference type="PROSITE" id="PS00678">
    <property type="entry name" value="WD_REPEATS_1"/>
    <property type="match status" value="1"/>
</dbReference>
<dbReference type="Pfam" id="PF00400">
    <property type="entry name" value="WD40"/>
    <property type="match status" value="2"/>
</dbReference>
<feature type="repeat" description="WD" evidence="3">
    <location>
        <begin position="39"/>
        <end position="80"/>
    </location>
</feature>
<dbReference type="InterPro" id="IPR001680">
    <property type="entry name" value="WD40_rpt"/>
</dbReference>
<name>A0A0C2WQ06_SERVB</name>
<dbReference type="GO" id="GO:1990234">
    <property type="term" value="C:transferase complex"/>
    <property type="evidence" value="ECO:0007669"/>
    <property type="project" value="UniProtKB-ARBA"/>
</dbReference>
<feature type="compositionally biased region" description="Polar residues" evidence="4">
    <location>
        <begin position="107"/>
        <end position="120"/>
    </location>
</feature>
<evidence type="ECO:0000256" key="2">
    <source>
        <dbReference type="ARBA" id="ARBA00022737"/>
    </source>
</evidence>
<protein>
    <submittedName>
        <fullName evidence="5">Uncharacterized protein</fullName>
    </submittedName>
</protein>
<organism evidence="5 6">
    <name type="scientific">Serendipita vermifera MAFF 305830</name>
    <dbReference type="NCBI Taxonomy" id="933852"/>
    <lineage>
        <taxon>Eukaryota</taxon>
        <taxon>Fungi</taxon>
        <taxon>Dikarya</taxon>
        <taxon>Basidiomycota</taxon>
        <taxon>Agaricomycotina</taxon>
        <taxon>Agaricomycetes</taxon>
        <taxon>Sebacinales</taxon>
        <taxon>Serendipitaceae</taxon>
        <taxon>Serendipita</taxon>
    </lineage>
</organism>
<evidence type="ECO:0000313" key="5">
    <source>
        <dbReference type="EMBL" id="KIM19707.1"/>
    </source>
</evidence>
<dbReference type="InterPro" id="IPR015943">
    <property type="entry name" value="WD40/YVTN_repeat-like_dom_sf"/>
</dbReference>
<dbReference type="PANTHER" id="PTHR22847">
    <property type="entry name" value="WD40 REPEAT PROTEIN"/>
    <property type="match status" value="1"/>
</dbReference>
<evidence type="ECO:0000256" key="1">
    <source>
        <dbReference type="ARBA" id="ARBA00022574"/>
    </source>
</evidence>
<dbReference type="AlphaFoldDB" id="A0A0C2WQ06"/>
<feature type="compositionally biased region" description="Polar residues" evidence="4">
    <location>
        <begin position="139"/>
        <end position="148"/>
    </location>
</feature>
<dbReference type="SUPFAM" id="SSF50978">
    <property type="entry name" value="WD40 repeat-like"/>
    <property type="match status" value="1"/>
</dbReference>
<reference evidence="6" key="2">
    <citation type="submission" date="2015-01" db="EMBL/GenBank/DDBJ databases">
        <title>Evolutionary Origins and Diversification of the Mycorrhizal Mutualists.</title>
        <authorList>
            <consortium name="DOE Joint Genome Institute"/>
            <consortium name="Mycorrhizal Genomics Consortium"/>
            <person name="Kohler A."/>
            <person name="Kuo A."/>
            <person name="Nagy L.G."/>
            <person name="Floudas D."/>
            <person name="Copeland A."/>
            <person name="Barry K.W."/>
            <person name="Cichocki N."/>
            <person name="Veneault-Fourrey C."/>
            <person name="LaButti K."/>
            <person name="Lindquist E.A."/>
            <person name="Lipzen A."/>
            <person name="Lundell T."/>
            <person name="Morin E."/>
            <person name="Murat C."/>
            <person name="Riley R."/>
            <person name="Ohm R."/>
            <person name="Sun H."/>
            <person name="Tunlid A."/>
            <person name="Henrissat B."/>
            <person name="Grigoriev I.V."/>
            <person name="Hibbett D.S."/>
            <person name="Martin F."/>
        </authorList>
    </citation>
    <scope>NUCLEOTIDE SEQUENCE [LARGE SCALE GENOMIC DNA]</scope>
    <source>
        <strain evidence="6">MAFF 305830</strain>
    </source>
</reference>
<dbReference type="InterPro" id="IPR020472">
    <property type="entry name" value="WD40_PAC1"/>
</dbReference>
<dbReference type="PANTHER" id="PTHR22847:SF637">
    <property type="entry name" value="WD REPEAT DOMAIN 5B"/>
    <property type="match status" value="1"/>
</dbReference>
<dbReference type="Proteomes" id="UP000054097">
    <property type="component" value="Unassembled WGS sequence"/>
</dbReference>
<reference evidence="5 6" key="1">
    <citation type="submission" date="2014-04" db="EMBL/GenBank/DDBJ databases">
        <authorList>
            <consortium name="DOE Joint Genome Institute"/>
            <person name="Kuo A."/>
            <person name="Zuccaro A."/>
            <person name="Kohler A."/>
            <person name="Nagy L.G."/>
            <person name="Floudas D."/>
            <person name="Copeland A."/>
            <person name="Barry K.W."/>
            <person name="Cichocki N."/>
            <person name="Veneault-Fourrey C."/>
            <person name="LaButti K."/>
            <person name="Lindquist E.A."/>
            <person name="Lipzen A."/>
            <person name="Lundell T."/>
            <person name="Morin E."/>
            <person name="Murat C."/>
            <person name="Sun H."/>
            <person name="Tunlid A."/>
            <person name="Henrissat B."/>
            <person name="Grigoriev I.V."/>
            <person name="Hibbett D.S."/>
            <person name="Martin F."/>
            <person name="Nordberg H.P."/>
            <person name="Cantor M.N."/>
            <person name="Hua S.X."/>
        </authorList>
    </citation>
    <scope>NUCLEOTIDE SEQUENCE [LARGE SCALE GENOMIC DNA]</scope>
    <source>
        <strain evidence="5 6">MAFF 305830</strain>
    </source>
</reference>
<dbReference type="SMART" id="SM00320">
    <property type="entry name" value="WD40"/>
    <property type="match status" value="2"/>
</dbReference>
<dbReference type="EMBL" id="KN824566">
    <property type="protein sequence ID" value="KIM19707.1"/>
    <property type="molecule type" value="Genomic_DNA"/>
</dbReference>